<evidence type="ECO:0000313" key="2">
    <source>
        <dbReference type="EMBL" id="MBD2860234.1"/>
    </source>
</evidence>
<comment type="similarity">
    <text evidence="1">Belongs to the FrmR/RcnR family.</text>
</comment>
<dbReference type="Proteomes" id="UP000610558">
    <property type="component" value="Unassembled WGS sequence"/>
</dbReference>
<evidence type="ECO:0000313" key="3">
    <source>
        <dbReference type="Proteomes" id="UP000610558"/>
    </source>
</evidence>
<proteinExistence type="inferred from homology"/>
<dbReference type="PANTHER" id="PTHR33677:SF5">
    <property type="entry name" value="TRANSCRIPTIONAL REPRESSOR FRMR"/>
    <property type="match status" value="1"/>
</dbReference>
<sequence length="95" mass="11077">MQENWDDKRKSLITRLRRVEGQLRGIQRMMEEEQDCERVAQQLSAARKALDKAFYETMACALRQELSMSQQTGDNSPEKLESQIQHITSLLSKYA</sequence>
<evidence type="ECO:0000256" key="1">
    <source>
        <dbReference type="ARBA" id="ARBA00005260"/>
    </source>
</evidence>
<dbReference type="CDD" id="cd10148">
    <property type="entry name" value="CsoR-like_DUF156"/>
    <property type="match status" value="1"/>
</dbReference>
<reference evidence="2" key="1">
    <citation type="submission" date="2020-09" db="EMBL/GenBank/DDBJ databases">
        <authorList>
            <person name="Yoon J.-W."/>
        </authorList>
    </citation>
    <scope>NUCLEOTIDE SEQUENCE</scope>
    <source>
        <strain evidence="2">KMU-158</strain>
    </source>
</reference>
<dbReference type="AlphaFoldDB" id="A0A927C2R6"/>
<accession>A0A927C2R6</accession>
<gene>
    <name evidence="2" type="ORF">IB286_14630</name>
</gene>
<comment type="caution">
    <text evidence="2">The sequence shown here is derived from an EMBL/GenBank/DDBJ whole genome shotgun (WGS) entry which is preliminary data.</text>
</comment>
<dbReference type="GO" id="GO:0003677">
    <property type="term" value="F:DNA binding"/>
    <property type="evidence" value="ECO:0007669"/>
    <property type="project" value="InterPro"/>
</dbReference>
<name>A0A927C2R6_9GAMM</name>
<organism evidence="2 3">
    <name type="scientific">Spongiibacter pelagi</name>
    <dbReference type="NCBI Taxonomy" id="2760804"/>
    <lineage>
        <taxon>Bacteria</taxon>
        <taxon>Pseudomonadati</taxon>
        <taxon>Pseudomonadota</taxon>
        <taxon>Gammaproteobacteria</taxon>
        <taxon>Cellvibrionales</taxon>
        <taxon>Spongiibacteraceae</taxon>
        <taxon>Spongiibacter</taxon>
    </lineage>
</organism>
<dbReference type="EMBL" id="JACXLD010000016">
    <property type="protein sequence ID" value="MBD2860234.1"/>
    <property type="molecule type" value="Genomic_DNA"/>
</dbReference>
<dbReference type="GO" id="GO:0046872">
    <property type="term" value="F:metal ion binding"/>
    <property type="evidence" value="ECO:0007669"/>
    <property type="project" value="InterPro"/>
</dbReference>
<dbReference type="Gene3D" id="1.20.58.1000">
    <property type="entry name" value="Metal-sensitive repressor, helix protomer"/>
    <property type="match status" value="1"/>
</dbReference>
<dbReference type="Pfam" id="PF02583">
    <property type="entry name" value="Trns_repr_metal"/>
    <property type="match status" value="1"/>
</dbReference>
<dbReference type="PANTHER" id="PTHR33677">
    <property type="entry name" value="TRANSCRIPTIONAL REPRESSOR FRMR-RELATED"/>
    <property type="match status" value="1"/>
</dbReference>
<dbReference type="InterPro" id="IPR038390">
    <property type="entry name" value="Metal_Tscrpt_repr_sf"/>
</dbReference>
<dbReference type="InterPro" id="IPR003735">
    <property type="entry name" value="Metal_Tscrpt_repr"/>
</dbReference>
<protein>
    <submittedName>
        <fullName evidence="2">Metal-sensitive transcriptional regulator</fullName>
    </submittedName>
</protein>
<keyword evidence="3" id="KW-1185">Reference proteome</keyword>
<dbReference type="GO" id="GO:0045892">
    <property type="term" value="P:negative regulation of DNA-templated transcription"/>
    <property type="evidence" value="ECO:0007669"/>
    <property type="project" value="UniProtKB-ARBA"/>
</dbReference>